<keyword evidence="2" id="KW-0614">Plasmid</keyword>
<evidence type="ECO:0000256" key="1">
    <source>
        <dbReference type="SAM" id="SignalP"/>
    </source>
</evidence>
<dbReference type="Proteomes" id="UP000464718">
    <property type="component" value="Plasmid pvpsd2016-3"/>
</dbReference>
<feature type="chain" id="PRO_5043398998" evidence="1">
    <location>
        <begin position="20"/>
        <end position="124"/>
    </location>
</feature>
<dbReference type="AlphaFoldDB" id="A0AAX1G0K9"/>
<evidence type="ECO:0000313" key="2">
    <source>
        <dbReference type="EMBL" id="QHH13223.1"/>
    </source>
</evidence>
<dbReference type="EMBL" id="CP034302">
    <property type="protein sequence ID" value="QHH13223.1"/>
    <property type="molecule type" value="Genomic_DNA"/>
</dbReference>
<accession>A0AAX1G0K9</accession>
<feature type="signal peptide" evidence="1">
    <location>
        <begin position="1"/>
        <end position="19"/>
    </location>
</feature>
<reference evidence="2 3" key="1">
    <citation type="submission" date="2018-12" db="EMBL/GenBank/DDBJ databases">
        <title>Genomic insights into the evolutionary origins and pathogenicity of five Vibrio parahaemolyticus strains isolated from the shrimp with acute hepatopancreatic necrosis disease (AHPND).</title>
        <authorList>
            <person name="Yang Q."/>
            <person name="Dong X."/>
            <person name="Xie G."/>
            <person name="Fu S."/>
            <person name="Zou P."/>
            <person name="Sun J."/>
            <person name="Wang Y."/>
            <person name="Huang J."/>
        </authorList>
    </citation>
    <scope>NUCLEOTIDE SEQUENCE [LARGE SCALE GENOMIC DNA]</scope>
    <source>
        <strain evidence="2 3">20160303005-1</strain>
        <plasmid evidence="3">pvpsd2016-3</plasmid>
    </source>
</reference>
<dbReference type="RefSeq" id="WP_086482465.1">
    <property type="nucleotide sequence ID" value="NZ_CP034302.1"/>
</dbReference>
<name>A0AAX1G0K9_VIBPH</name>
<gene>
    <name evidence="2" type="ORF">EHC69_28610</name>
</gene>
<protein>
    <submittedName>
        <fullName evidence="2">Uncharacterized protein</fullName>
    </submittedName>
</protein>
<organism evidence="2 3">
    <name type="scientific">Vibrio parahaemolyticus</name>
    <dbReference type="NCBI Taxonomy" id="670"/>
    <lineage>
        <taxon>Bacteria</taxon>
        <taxon>Pseudomonadati</taxon>
        <taxon>Pseudomonadota</taxon>
        <taxon>Gammaproteobacteria</taxon>
        <taxon>Vibrionales</taxon>
        <taxon>Vibrionaceae</taxon>
        <taxon>Vibrio</taxon>
    </lineage>
</organism>
<evidence type="ECO:0000313" key="3">
    <source>
        <dbReference type="Proteomes" id="UP000464718"/>
    </source>
</evidence>
<geneLocation type="plasmid" evidence="3">
    <name>pvpsd2016-3</name>
</geneLocation>
<proteinExistence type="predicted"/>
<keyword evidence="1" id="KW-0732">Signal</keyword>
<sequence length="124" mass="13851">MLLRSLAVSLVLVSSLVSAAQLTENQQSQLNSMNARLQTLEDSSASNIESLTQSLSSAGSQKDRIKINAQIKMNERRQQQAQIMLEQNQKFVEKVEGMSTEEVDAWQTKIEVMKAKLDELALVK</sequence>